<dbReference type="Gene3D" id="3.90.79.10">
    <property type="entry name" value="Nucleoside Triphosphate Pyrophosphohydrolase"/>
    <property type="match status" value="1"/>
</dbReference>
<dbReference type="PIRSF" id="PIRSF018427">
    <property type="entry name" value="Isopntndiph_ism"/>
    <property type="match status" value="1"/>
</dbReference>
<feature type="domain" description="Nudix hydrolase" evidence="7">
    <location>
        <begin position="57"/>
        <end position="203"/>
    </location>
</feature>
<dbReference type="PANTHER" id="PTHR10885">
    <property type="entry name" value="ISOPENTENYL-DIPHOSPHATE DELTA-ISOMERASE"/>
    <property type="match status" value="1"/>
</dbReference>
<evidence type="ECO:0000313" key="9">
    <source>
        <dbReference type="Proteomes" id="UP001549366"/>
    </source>
</evidence>
<comment type="pathway">
    <text evidence="1">Isoprenoid biosynthesis; dimethylallyl diphosphate biosynthesis; dimethylallyl diphosphate from isopentenyl diphosphate: step 1/1.</text>
</comment>
<evidence type="ECO:0000256" key="6">
    <source>
        <dbReference type="NCBIfam" id="TIGR02150"/>
    </source>
</evidence>
<dbReference type="PROSITE" id="PS51462">
    <property type="entry name" value="NUDIX"/>
    <property type="match status" value="1"/>
</dbReference>
<proteinExistence type="inferred from homology"/>
<evidence type="ECO:0000256" key="2">
    <source>
        <dbReference type="ARBA" id="ARBA00007579"/>
    </source>
</evidence>
<dbReference type="PANTHER" id="PTHR10885:SF0">
    <property type="entry name" value="ISOPENTENYL-DIPHOSPHATE DELTA-ISOMERASE"/>
    <property type="match status" value="1"/>
</dbReference>
<name>A0ABV2SLB0_9GAMM</name>
<comment type="similarity">
    <text evidence="2">Belongs to the IPP isomerase type 1 family.</text>
</comment>
<evidence type="ECO:0000259" key="7">
    <source>
        <dbReference type="PROSITE" id="PS51462"/>
    </source>
</evidence>
<evidence type="ECO:0000313" key="8">
    <source>
        <dbReference type="EMBL" id="MET4758555.1"/>
    </source>
</evidence>
<reference evidence="8 9" key="1">
    <citation type="submission" date="2024-06" db="EMBL/GenBank/DDBJ databases">
        <title>Genomic Encyclopedia of Type Strains, Phase V (KMG-V): Genome sequencing to study the core and pangenomes of soil and plant-associated prokaryotes.</title>
        <authorList>
            <person name="Whitman W."/>
        </authorList>
    </citation>
    <scope>NUCLEOTIDE SEQUENCE [LARGE SCALE GENOMIC DNA]</scope>
    <source>
        <strain evidence="8 9">NE40</strain>
    </source>
</reference>
<evidence type="ECO:0000256" key="4">
    <source>
        <dbReference type="ARBA" id="ARBA00023229"/>
    </source>
</evidence>
<dbReference type="EMBL" id="JBEWTB010000002">
    <property type="protein sequence ID" value="MET4758555.1"/>
    <property type="molecule type" value="Genomic_DNA"/>
</dbReference>
<keyword evidence="4" id="KW-0414">Isoprene biosynthesis</keyword>
<organism evidence="8 9">
    <name type="scientific">Endozoicomonas lisbonensis</name>
    <dbReference type="NCBI Taxonomy" id="3120522"/>
    <lineage>
        <taxon>Bacteria</taxon>
        <taxon>Pseudomonadati</taxon>
        <taxon>Pseudomonadota</taxon>
        <taxon>Gammaproteobacteria</taxon>
        <taxon>Oceanospirillales</taxon>
        <taxon>Endozoicomonadaceae</taxon>
        <taxon>Endozoicomonas</taxon>
    </lineage>
</organism>
<evidence type="ECO:0000256" key="5">
    <source>
        <dbReference type="ARBA" id="ARBA00023235"/>
    </source>
</evidence>
<keyword evidence="5 8" id="KW-0413">Isomerase</keyword>
<evidence type="ECO:0000256" key="1">
    <source>
        <dbReference type="ARBA" id="ARBA00004826"/>
    </source>
</evidence>
<dbReference type="InterPro" id="IPR000086">
    <property type="entry name" value="NUDIX_hydrolase_dom"/>
</dbReference>
<dbReference type="InterPro" id="IPR011876">
    <property type="entry name" value="IsopentenylPP_isomerase_typ1"/>
</dbReference>
<gene>
    <name evidence="8" type="ORF">V5J35_003747</name>
</gene>
<dbReference type="EC" id="5.3.3.2" evidence="3 6"/>
<dbReference type="SUPFAM" id="SSF55811">
    <property type="entry name" value="Nudix"/>
    <property type="match status" value="1"/>
</dbReference>
<accession>A0ABV2SLB0</accession>
<dbReference type="Proteomes" id="UP001549366">
    <property type="component" value="Unassembled WGS sequence"/>
</dbReference>
<dbReference type="NCBIfam" id="NF002995">
    <property type="entry name" value="PRK03759.1"/>
    <property type="match status" value="1"/>
</dbReference>
<dbReference type="GO" id="GO:0004452">
    <property type="term" value="F:isopentenyl-diphosphate delta-isomerase activity"/>
    <property type="evidence" value="ECO:0007669"/>
    <property type="project" value="UniProtKB-EC"/>
</dbReference>
<dbReference type="RefSeq" id="WP_354008627.1">
    <property type="nucleotide sequence ID" value="NZ_JBEWTA010000001.1"/>
</dbReference>
<sequence length="233" mass="25876">MPVSFPDQENSLKTYLDSHSDDQQQADLMGEALIGVTADDEVTGSVSKYHAHAGAGVLHRAFSVLLFNTEGKLLIQKRSAEKITFPDYWANTCCSHPLYTEDELEAADSAGVKRAAIRKLAQELGITGELAEGDFTAMTRLHYRAESGNGWVEEEMDHILIARATVTLALNPNEVASVQWVSRGELSDLLKDKEVLIAPWFRVIAEQLLPGWWPHTGDQKALKHLADRRIIRA</sequence>
<dbReference type="CDD" id="cd02885">
    <property type="entry name" value="NUDIX_IPP_Isomerase"/>
    <property type="match status" value="1"/>
</dbReference>
<comment type="caution">
    <text evidence="8">The sequence shown here is derived from an EMBL/GenBank/DDBJ whole genome shotgun (WGS) entry which is preliminary data.</text>
</comment>
<evidence type="ECO:0000256" key="3">
    <source>
        <dbReference type="ARBA" id="ARBA00012057"/>
    </source>
</evidence>
<dbReference type="InterPro" id="IPR015797">
    <property type="entry name" value="NUDIX_hydrolase-like_dom_sf"/>
</dbReference>
<dbReference type="NCBIfam" id="TIGR02150">
    <property type="entry name" value="IPP_isom_1"/>
    <property type="match status" value="1"/>
</dbReference>
<dbReference type="Pfam" id="PF00293">
    <property type="entry name" value="NUDIX"/>
    <property type="match status" value="1"/>
</dbReference>
<protein>
    <recommendedName>
        <fullName evidence="3 6">Isopentenyl-diphosphate delta-isomerase</fullName>
        <ecNumber evidence="3 6">5.3.3.2</ecNumber>
    </recommendedName>
</protein>
<keyword evidence="9" id="KW-1185">Reference proteome</keyword>